<organism evidence="2 3">
    <name type="scientific">Lentilactobacillus fungorum</name>
    <dbReference type="NCBI Taxonomy" id="2201250"/>
    <lineage>
        <taxon>Bacteria</taxon>
        <taxon>Bacillati</taxon>
        <taxon>Bacillota</taxon>
        <taxon>Bacilli</taxon>
        <taxon>Lactobacillales</taxon>
        <taxon>Lactobacillaceae</taxon>
        <taxon>Lentilactobacillus</taxon>
    </lineage>
</organism>
<gene>
    <name evidence="2" type="ORF">YK48G_16790</name>
</gene>
<accession>A0ABQ3W269</accession>
<evidence type="ECO:0000313" key="3">
    <source>
        <dbReference type="Proteomes" id="UP000604765"/>
    </source>
</evidence>
<reference evidence="2 3" key="1">
    <citation type="journal article" date="2021" name="Int. J. Syst. Evol. Microbiol.">
        <title>Lentilactobacillus fungorum sp. nov., isolated from spent mushroom substrates.</title>
        <authorList>
            <person name="Tohno M."/>
            <person name="Tanizawa Y."/>
            <person name="Kojima Y."/>
            <person name="Sakamoto M."/>
            <person name="Ohkuma M."/>
            <person name="Kobayashi H."/>
        </authorList>
    </citation>
    <scope>NUCLEOTIDE SEQUENCE [LARGE SCALE GENOMIC DNA]</scope>
    <source>
        <strain evidence="2 3">YK48G</strain>
    </source>
</reference>
<name>A0ABQ3W269_9LACO</name>
<dbReference type="Proteomes" id="UP000604765">
    <property type="component" value="Unassembled WGS sequence"/>
</dbReference>
<proteinExistence type="predicted"/>
<protein>
    <submittedName>
        <fullName evidence="2">Uncharacterized protein</fullName>
    </submittedName>
</protein>
<feature type="region of interest" description="Disordered" evidence="1">
    <location>
        <begin position="1"/>
        <end position="53"/>
    </location>
</feature>
<keyword evidence="3" id="KW-1185">Reference proteome</keyword>
<evidence type="ECO:0000313" key="2">
    <source>
        <dbReference type="EMBL" id="GHP14254.1"/>
    </source>
</evidence>
<feature type="compositionally biased region" description="Low complexity" evidence="1">
    <location>
        <begin position="37"/>
        <end position="51"/>
    </location>
</feature>
<comment type="caution">
    <text evidence="2">The sequence shown here is derived from an EMBL/GenBank/DDBJ whole genome shotgun (WGS) entry which is preliminary data.</text>
</comment>
<dbReference type="EMBL" id="BNJR01000014">
    <property type="protein sequence ID" value="GHP14254.1"/>
    <property type="molecule type" value="Genomic_DNA"/>
</dbReference>
<evidence type="ECO:0000256" key="1">
    <source>
        <dbReference type="SAM" id="MobiDB-lite"/>
    </source>
</evidence>
<sequence length="86" mass="8730">MSGSSGAAPQSGSQSGSAKKAKLPSGSKKPSGKKPTGKSGSAPTGNSSSSGKTYKTVQAYIKSLNKNGTWIKYNGQSYQLKSICDP</sequence>
<feature type="compositionally biased region" description="Low complexity" evidence="1">
    <location>
        <begin position="1"/>
        <end position="29"/>
    </location>
</feature>